<keyword evidence="12" id="KW-1185">Reference proteome</keyword>
<evidence type="ECO:0000259" key="8">
    <source>
        <dbReference type="PROSITE" id="PS50279"/>
    </source>
</evidence>
<evidence type="ECO:0000313" key="11">
    <source>
        <dbReference type="EnsemblMetazoa" id="GAUT017830-PA"/>
    </source>
</evidence>
<reference evidence="11" key="1">
    <citation type="submission" date="2020-05" db="UniProtKB">
        <authorList>
            <consortium name="EnsemblMetazoa"/>
        </authorList>
    </citation>
    <scope>IDENTIFICATION</scope>
    <source>
        <strain evidence="11">TTRI</strain>
    </source>
</reference>
<dbReference type="InterPro" id="IPR038678">
    <property type="entry name" value="Spondin_N_sf"/>
</dbReference>
<dbReference type="InterPro" id="IPR000884">
    <property type="entry name" value="TSP1_rpt"/>
</dbReference>
<dbReference type="InterPro" id="IPR009465">
    <property type="entry name" value="Spondin_N"/>
</dbReference>
<dbReference type="Gene3D" id="4.10.410.10">
    <property type="entry name" value="Pancreatic trypsin inhibitor Kunitz domain"/>
    <property type="match status" value="1"/>
</dbReference>
<evidence type="ECO:0000259" key="10">
    <source>
        <dbReference type="PROSITE" id="PS51020"/>
    </source>
</evidence>
<dbReference type="VEuPathDB" id="VectorBase:GAUT017830"/>
<feature type="signal peptide" evidence="7">
    <location>
        <begin position="1"/>
        <end position="25"/>
    </location>
</feature>
<dbReference type="InterPro" id="IPR002861">
    <property type="entry name" value="Reeler_dom"/>
</dbReference>
<evidence type="ECO:0000256" key="4">
    <source>
        <dbReference type="ARBA" id="ARBA00022737"/>
    </source>
</evidence>
<dbReference type="SMART" id="SM00131">
    <property type="entry name" value="KU"/>
    <property type="match status" value="1"/>
</dbReference>
<evidence type="ECO:0000313" key="12">
    <source>
        <dbReference type="Proteomes" id="UP000078200"/>
    </source>
</evidence>
<dbReference type="Pfam" id="PF06468">
    <property type="entry name" value="Spond_N"/>
    <property type="match status" value="2"/>
</dbReference>
<dbReference type="PANTHER" id="PTHR11311:SF16">
    <property type="entry name" value="SPONDIN-1"/>
    <property type="match status" value="1"/>
</dbReference>
<evidence type="ECO:0000259" key="9">
    <source>
        <dbReference type="PROSITE" id="PS51019"/>
    </source>
</evidence>
<evidence type="ECO:0000256" key="7">
    <source>
        <dbReference type="SAM" id="SignalP"/>
    </source>
</evidence>
<proteinExistence type="predicted"/>
<dbReference type="PROSITE" id="PS51020">
    <property type="entry name" value="SPONDIN"/>
    <property type="match status" value="2"/>
</dbReference>
<dbReference type="GO" id="GO:0007155">
    <property type="term" value="P:cell adhesion"/>
    <property type="evidence" value="ECO:0007669"/>
    <property type="project" value="UniProtKB-KW"/>
</dbReference>
<dbReference type="Pfam" id="PF00014">
    <property type="entry name" value="Kunitz_BPTI"/>
    <property type="match status" value="1"/>
</dbReference>
<dbReference type="SUPFAM" id="SSF82895">
    <property type="entry name" value="TSP-1 type 1 repeat"/>
    <property type="match status" value="2"/>
</dbReference>
<evidence type="ECO:0000256" key="5">
    <source>
        <dbReference type="ARBA" id="ARBA00022889"/>
    </source>
</evidence>
<feature type="domain" description="Spondin" evidence="10">
    <location>
        <begin position="256"/>
        <end position="313"/>
    </location>
</feature>
<dbReference type="Pfam" id="PF00090">
    <property type="entry name" value="TSP_1"/>
    <property type="match status" value="2"/>
</dbReference>
<dbReference type="CDD" id="cd08544">
    <property type="entry name" value="Reeler"/>
    <property type="match status" value="1"/>
</dbReference>
<feature type="domain" description="BPTI/Kunitz inhibitor" evidence="8">
    <location>
        <begin position="605"/>
        <end position="658"/>
    </location>
</feature>
<evidence type="ECO:0000256" key="6">
    <source>
        <dbReference type="ARBA" id="ARBA00030964"/>
    </source>
</evidence>
<keyword evidence="5" id="KW-0130">Cell adhesion</keyword>
<protein>
    <recommendedName>
        <fullName evidence="2">Spondin-1</fullName>
    </recommendedName>
    <alternativeName>
        <fullName evidence="6">F-spondin</fullName>
    </alternativeName>
</protein>
<dbReference type="Gene3D" id="2.60.40.4060">
    <property type="entry name" value="Reeler domain"/>
    <property type="match status" value="1"/>
</dbReference>
<feature type="chain" id="PRO_5008398867" description="Spondin-1" evidence="7">
    <location>
        <begin position="26"/>
        <end position="694"/>
    </location>
</feature>
<dbReference type="InterPro" id="IPR051418">
    <property type="entry name" value="Spondin/Thrombospondin_T1"/>
</dbReference>
<accession>A0A1A9UW92</accession>
<dbReference type="InterPro" id="IPR036880">
    <property type="entry name" value="Kunitz_BPTI_sf"/>
</dbReference>
<keyword evidence="3" id="KW-0964">Secreted</keyword>
<dbReference type="STRING" id="7395.A0A1A9UW92"/>
<feature type="domain" description="Reelin" evidence="9">
    <location>
        <begin position="13"/>
        <end position="179"/>
    </location>
</feature>
<keyword evidence="4" id="KW-0677">Repeat</keyword>
<dbReference type="AlphaFoldDB" id="A0A1A9UW92"/>
<dbReference type="InterPro" id="IPR042307">
    <property type="entry name" value="Reeler_sf"/>
</dbReference>
<evidence type="ECO:0000256" key="2">
    <source>
        <dbReference type="ARBA" id="ARBA00019594"/>
    </source>
</evidence>
<evidence type="ECO:0000256" key="1">
    <source>
        <dbReference type="ARBA" id="ARBA00004498"/>
    </source>
</evidence>
<dbReference type="Proteomes" id="UP000078200">
    <property type="component" value="Unassembled WGS sequence"/>
</dbReference>
<organism evidence="11 12">
    <name type="scientific">Glossina austeni</name>
    <name type="common">Savannah tsetse fly</name>
    <dbReference type="NCBI Taxonomy" id="7395"/>
    <lineage>
        <taxon>Eukaryota</taxon>
        <taxon>Metazoa</taxon>
        <taxon>Ecdysozoa</taxon>
        <taxon>Arthropoda</taxon>
        <taxon>Hexapoda</taxon>
        <taxon>Insecta</taxon>
        <taxon>Pterygota</taxon>
        <taxon>Neoptera</taxon>
        <taxon>Endopterygota</taxon>
        <taxon>Diptera</taxon>
        <taxon>Brachycera</taxon>
        <taxon>Muscomorpha</taxon>
        <taxon>Hippoboscoidea</taxon>
        <taxon>Glossinidae</taxon>
        <taxon>Glossina</taxon>
    </lineage>
</organism>
<dbReference type="Pfam" id="PF02014">
    <property type="entry name" value="Reeler"/>
    <property type="match status" value="1"/>
</dbReference>
<dbReference type="InterPro" id="IPR036383">
    <property type="entry name" value="TSP1_rpt_sf"/>
</dbReference>
<evidence type="ECO:0000256" key="3">
    <source>
        <dbReference type="ARBA" id="ARBA00022530"/>
    </source>
</evidence>
<dbReference type="PROSITE" id="PS50279">
    <property type="entry name" value="BPTI_KUNITZ_2"/>
    <property type="match status" value="1"/>
</dbReference>
<dbReference type="EnsemblMetazoa" id="GAUT017830-RA">
    <property type="protein sequence ID" value="GAUT017830-PA"/>
    <property type="gene ID" value="GAUT017830"/>
</dbReference>
<dbReference type="SMART" id="SM00209">
    <property type="entry name" value="TSP1"/>
    <property type="match status" value="2"/>
</dbReference>
<dbReference type="PROSITE" id="PS51019">
    <property type="entry name" value="REELIN"/>
    <property type="match status" value="1"/>
</dbReference>
<feature type="domain" description="Spondin" evidence="10">
    <location>
        <begin position="182"/>
        <end position="255"/>
    </location>
</feature>
<keyword evidence="7" id="KW-0732">Signal</keyword>
<dbReference type="Gene3D" id="2.60.40.2130">
    <property type="entry name" value="F-spondin domain"/>
    <property type="match status" value="2"/>
</dbReference>
<dbReference type="GO" id="GO:0031012">
    <property type="term" value="C:extracellular matrix"/>
    <property type="evidence" value="ECO:0007669"/>
    <property type="project" value="TreeGrafter"/>
</dbReference>
<dbReference type="SUPFAM" id="SSF57362">
    <property type="entry name" value="BPTI-like"/>
    <property type="match status" value="1"/>
</dbReference>
<comment type="subcellular location">
    <subcellularLocation>
        <location evidence="1">Secreted</location>
        <location evidence="1">Extracellular space</location>
        <location evidence="1">Extracellular matrix</location>
    </subcellularLocation>
</comment>
<dbReference type="PANTHER" id="PTHR11311">
    <property type="entry name" value="SPONDIN"/>
    <property type="match status" value="1"/>
</dbReference>
<name>A0A1A9UW92_GLOAU</name>
<dbReference type="PROSITE" id="PS50092">
    <property type="entry name" value="TSP1"/>
    <property type="match status" value="2"/>
</dbReference>
<dbReference type="GO" id="GO:0004867">
    <property type="term" value="F:serine-type endopeptidase inhibitor activity"/>
    <property type="evidence" value="ECO:0007669"/>
    <property type="project" value="InterPro"/>
</dbReference>
<sequence>MLFILFIRFILTVILLQKEKNQIFARKCNRYPSNTFAAKSPVDDNYAILISGNPKTYILRQSYNISLQSYNGQRFLSAKVTLENDQDGKSSYEDLGRFNIIDSVATRYSTDCVNMIETTNTNPKKRLDVEWIAPSTVGMGCILIRATVLQHRDVWFMDDGGLTKRICEEVIDDLESQKKDLEERLCCACDEARYEITFEGLWSRNLHPKDFPNRLWTVRFSDVVGASHTSDYRFWDVGALATNAMREFVEHGSTRVSGLELCLANCTWLEEKQINLYPWDAGTDAGPTYTSADQPQVPPDVIRRMRSDFPSDARSPFYDETGAPMKPLASLRIYRKRIYERNCKDKESDNAENLPRECLTHPWSKWSKCSVECGEGFQDRSRVYKQEEMAKIYNCDAMVATRQERSCQGTNCDNLPLTKSGSYAFRKTSFTETDSKDNFLVSTERTRSAKCEVGAWSPWSQCNKACGEGIMIRRRYYLNSEEEEECHRSRFLKLVEYKKCFGRNCLGEVHQSFETLENNNESGEEENVANYDNAVEYDEYKDNNLNKNYNSFGVYLESANLLRANSDEEQQGSPKNALWDAEGRRKLQYGFDQKYPRDHIIPQFCYRTLTNFKCSDPTVIKNYWFYNVCTDQCMLFAADICDRNLNRFQSMENCEKVCQKPIHQMGPHYLKLKQDMACSSPNRKWWRISKRKPY</sequence>
<dbReference type="InterPro" id="IPR002223">
    <property type="entry name" value="Kunitz_BPTI"/>
</dbReference>
<dbReference type="Gene3D" id="2.20.100.10">
    <property type="entry name" value="Thrombospondin type-1 (TSP1) repeat"/>
    <property type="match status" value="2"/>
</dbReference>
<keyword evidence="3" id="KW-0272">Extracellular matrix</keyword>